<evidence type="ECO:0000313" key="4">
    <source>
        <dbReference type="Proteomes" id="UP000553957"/>
    </source>
</evidence>
<dbReference type="Gene3D" id="2.160.20.80">
    <property type="entry name" value="E3 ubiquitin-protein ligase SopA"/>
    <property type="match status" value="1"/>
</dbReference>
<dbReference type="InterPro" id="IPR001646">
    <property type="entry name" value="5peptide_repeat"/>
</dbReference>
<evidence type="ECO:0000313" key="1">
    <source>
        <dbReference type="EMBL" id="MBB6571852.1"/>
    </source>
</evidence>
<dbReference type="EMBL" id="JABJRC010000008">
    <property type="protein sequence ID" value="NOL44491.1"/>
    <property type="molecule type" value="Genomic_DNA"/>
</dbReference>
<dbReference type="AlphaFoldDB" id="A0A7Y4L7A7"/>
<dbReference type="Pfam" id="PF00805">
    <property type="entry name" value="Pentapeptide"/>
    <property type="match status" value="1"/>
</dbReference>
<proteinExistence type="predicted"/>
<dbReference type="PANTHER" id="PTHR14136:SF17">
    <property type="entry name" value="BTB_POZ DOMAIN-CONTAINING PROTEIN KCTD9"/>
    <property type="match status" value="1"/>
</dbReference>
<keyword evidence="3" id="KW-1185">Reference proteome</keyword>
<gene>
    <name evidence="1" type="ORF">HNR71_007489</name>
    <name evidence="2" type="ORF">HPO96_30020</name>
</gene>
<dbReference type="Proteomes" id="UP000553957">
    <property type="component" value="Unassembled WGS sequence"/>
</dbReference>
<dbReference type="Proteomes" id="UP000534306">
    <property type="component" value="Unassembled WGS sequence"/>
</dbReference>
<dbReference type="EMBL" id="JACHKF010000001">
    <property type="protein sequence ID" value="MBB6571852.1"/>
    <property type="molecule type" value="Genomic_DNA"/>
</dbReference>
<evidence type="ECO:0000313" key="3">
    <source>
        <dbReference type="Proteomes" id="UP000534306"/>
    </source>
</evidence>
<reference evidence="2 3" key="1">
    <citation type="submission" date="2020-05" db="EMBL/GenBank/DDBJ databases">
        <title>Genome sequence of Kribbella sandramycini ATCC 39419.</title>
        <authorList>
            <person name="Maclea K.S."/>
            <person name="Fair J.L."/>
        </authorList>
    </citation>
    <scope>NUCLEOTIDE SEQUENCE [LARGE SCALE GENOMIC DNA]</scope>
    <source>
        <strain evidence="2 3">ATCC 39419</strain>
    </source>
</reference>
<reference evidence="1 4" key="2">
    <citation type="submission" date="2020-08" db="EMBL/GenBank/DDBJ databases">
        <title>Sequencing the genomes of 1000 actinobacteria strains.</title>
        <authorList>
            <person name="Klenk H.-P."/>
        </authorList>
    </citation>
    <scope>NUCLEOTIDE SEQUENCE [LARGE SCALE GENOMIC DNA]</scope>
    <source>
        <strain evidence="1 4">DSM 15626</strain>
    </source>
</reference>
<evidence type="ECO:0000313" key="2">
    <source>
        <dbReference type="EMBL" id="NOL44491.1"/>
    </source>
</evidence>
<dbReference type="PANTHER" id="PTHR14136">
    <property type="entry name" value="BTB_POZ DOMAIN-CONTAINING PROTEIN KCTD9"/>
    <property type="match status" value="1"/>
</dbReference>
<comment type="caution">
    <text evidence="2">The sequence shown here is derived from an EMBL/GenBank/DDBJ whole genome shotgun (WGS) entry which is preliminary data.</text>
</comment>
<name>A0A7Y4L7A7_9ACTN</name>
<dbReference type="Pfam" id="PF13599">
    <property type="entry name" value="Pentapeptide_4"/>
    <property type="match status" value="1"/>
</dbReference>
<dbReference type="SUPFAM" id="SSF141571">
    <property type="entry name" value="Pentapeptide repeat-like"/>
    <property type="match status" value="1"/>
</dbReference>
<sequence length="217" mass="23224">MEIREVRETHILLPSVDELDLTPVDAVPGDGLRDAAVGRVDASRLRLDGVVVGSSFAGTILTETVWEGVAITGSVFNEVDLSSARFSGGKLDRVHFRGCQLSGLSLSGVSCENVIFENCRLDYATFDAVRTVGALGFVNCSMTEMSVVGCRWDKVVIDGCRLSGLELDRCDLRGSDLRGSSLETVRGVVSLRGVTLAADQIVDLTVAMVADLEITVR</sequence>
<protein>
    <submittedName>
        <fullName evidence="2">Pentapeptide repeat-containing protein</fullName>
    </submittedName>
</protein>
<dbReference type="RefSeq" id="WP_171677718.1">
    <property type="nucleotide sequence ID" value="NZ_BAAAGT010000009.1"/>
</dbReference>
<accession>A0A7Y4L7A7</accession>
<organism evidence="2 3">
    <name type="scientific">Kribbella sandramycini</name>
    <dbReference type="NCBI Taxonomy" id="60450"/>
    <lineage>
        <taxon>Bacteria</taxon>
        <taxon>Bacillati</taxon>
        <taxon>Actinomycetota</taxon>
        <taxon>Actinomycetes</taxon>
        <taxon>Propionibacteriales</taxon>
        <taxon>Kribbellaceae</taxon>
        <taxon>Kribbella</taxon>
    </lineage>
</organism>
<dbReference type="InterPro" id="IPR051082">
    <property type="entry name" value="Pentapeptide-BTB/POZ_domain"/>
</dbReference>